<keyword evidence="8" id="KW-1185">Reference proteome</keyword>
<feature type="transmembrane region" description="Helical" evidence="5">
    <location>
        <begin position="126"/>
        <end position="146"/>
    </location>
</feature>
<feature type="transmembrane region" description="Helical" evidence="5">
    <location>
        <begin position="281"/>
        <end position="299"/>
    </location>
</feature>
<organism evidence="7 8">
    <name type="scientific">candidate division MSBL1 archaeon SCGC-AAA382K21</name>
    <dbReference type="NCBI Taxonomy" id="1698283"/>
    <lineage>
        <taxon>Archaea</taxon>
        <taxon>Methanobacteriati</taxon>
        <taxon>Methanobacteriota</taxon>
        <taxon>candidate division MSBL1</taxon>
    </lineage>
</organism>
<dbReference type="AlphaFoldDB" id="A0A133VM48"/>
<evidence type="ECO:0000256" key="2">
    <source>
        <dbReference type="ARBA" id="ARBA00022692"/>
    </source>
</evidence>
<feature type="transmembrane region" description="Helical" evidence="5">
    <location>
        <begin position="38"/>
        <end position="60"/>
    </location>
</feature>
<evidence type="ECO:0000256" key="4">
    <source>
        <dbReference type="ARBA" id="ARBA00023136"/>
    </source>
</evidence>
<keyword evidence="2 5" id="KW-0812">Transmembrane</keyword>
<sequence length="300" mass="31757">MALFPDLVGAVLAIASALFFAINILLIREATVTGNPLLGVITSLWITVFVFLPASIFIYFPNFGISTESFLAFASAGVLGSILGRACYYTGTKRVGASRSEPITRASLLVSTVYGIIVLGESPTLGHITGIILVAVGVIAVGYEISGGRSGVTSGSRRSFDFLLPVGAMFFFGLADPLIKTGLNGGAPIPIGISIMFSTALAVLAGYLLLNGKSPVYSFQAKERIYYIGAGVAVTIAMGLQFLALEISRVVVVTPLKSFAPIFVLLLSYFFLRRLERITKLLILGSIFVVCGAFLIGVFM</sequence>
<proteinExistence type="predicted"/>
<comment type="subcellular location">
    <subcellularLocation>
        <location evidence="1">Membrane</location>
        <topology evidence="1">Multi-pass membrane protein</topology>
    </subcellularLocation>
</comment>
<keyword evidence="3 5" id="KW-1133">Transmembrane helix</keyword>
<evidence type="ECO:0000256" key="1">
    <source>
        <dbReference type="ARBA" id="ARBA00004141"/>
    </source>
</evidence>
<evidence type="ECO:0000313" key="7">
    <source>
        <dbReference type="EMBL" id="KXB07545.1"/>
    </source>
</evidence>
<dbReference type="InterPro" id="IPR037185">
    <property type="entry name" value="EmrE-like"/>
</dbReference>
<evidence type="ECO:0000256" key="3">
    <source>
        <dbReference type="ARBA" id="ARBA00022989"/>
    </source>
</evidence>
<feature type="transmembrane region" description="Helical" evidence="5">
    <location>
        <begin position="6"/>
        <end position="26"/>
    </location>
</feature>
<keyword evidence="4 5" id="KW-0472">Membrane</keyword>
<feature type="domain" description="EamA" evidence="6">
    <location>
        <begin position="164"/>
        <end position="296"/>
    </location>
</feature>
<dbReference type="PANTHER" id="PTHR32322:SF9">
    <property type="entry name" value="AMINO-ACID METABOLITE EFFLUX PUMP-RELATED"/>
    <property type="match status" value="1"/>
</dbReference>
<accession>A0A133VM48</accession>
<dbReference type="InterPro" id="IPR000620">
    <property type="entry name" value="EamA_dom"/>
</dbReference>
<protein>
    <recommendedName>
        <fullName evidence="6">EamA domain-containing protein</fullName>
    </recommendedName>
</protein>
<feature type="domain" description="EamA" evidence="6">
    <location>
        <begin position="8"/>
        <end position="141"/>
    </location>
</feature>
<dbReference type="PANTHER" id="PTHR32322">
    <property type="entry name" value="INNER MEMBRANE TRANSPORTER"/>
    <property type="match status" value="1"/>
</dbReference>
<dbReference type="PATRIC" id="fig|1698283.3.peg.102"/>
<evidence type="ECO:0000313" key="8">
    <source>
        <dbReference type="Proteomes" id="UP000070504"/>
    </source>
</evidence>
<feature type="transmembrane region" description="Helical" evidence="5">
    <location>
        <begin position="250"/>
        <end position="272"/>
    </location>
</feature>
<feature type="transmembrane region" description="Helical" evidence="5">
    <location>
        <begin position="103"/>
        <end position="120"/>
    </location>
</feature>
<feature type="transmembrane region" description="Helical" evidence="5">
    <location>
        <begin position="158"/>
        <end position="175"/>
    </location>
</feature>
<dbReference type="Pfam" id="PF00892">
    <property type="entry name" value="EamA"/>
    <property type="match status" value="2"/>
</dbReference>
<name>A0A133VM48_9EURY</name>
<comment type="caution">
    <text evidence="7">The sequence shown here is derived from an EMBL/GenBank/DDBJ whole genome shotgun (WGS) entry which is preliminary data.</text>
</comment>
<reference evidence="7 8" key="1">
    <citation type="journal article" date="2016" name="Sci. Rep.">
        <title>Metabolic traits of an uncultured archaeal lineage -MSBL1- from brine pools of the Red Sea.</title>
        <authorList>
            <person name="Mwirichia R."/>
            <person name="Alam I."/>
            <person name="Rashid M."/>
            <person name="Vinu M."/>
            <person name="Ba-Alawi W."/>
            <person name="Anthony Kamau A."/>
            <person name="Kamanda Ngugi D."/>
            <person name="Goker M."/>
            <person name="Klenk H.P."/>
            <person name="Bajic V."/>
            <person name="Stingl U."/>
        </authorList>
    </citation>
    <scope>NUCLEOTIDE SEQUENCE [LARGE SCALE GENOMIC DNA]</scope>
    <source>
        <strain evidence="7">SCGC-AAA382K21</strain>
    </source>
</reference>
<dbReference type="GO" id="GO:0016020">
    <property type="term" value="C:membrane"/>
    <property type="evidence" value="ECO:0007669"/>
    <property type="project" value="UniProtKB-SubCell"/>
</dbReference>
<dbReference type="InterPro" id="IPR050638">
    <property type="entry name" value="AA-Vitamin_Transporters"/>
</dbReference>
<feature type="transmembrane region" description="Helical" evidence="5">
    <location>
        <begin position="225"/>
        <end position="244"/>
    </location>
</feature>
<dbReference type="Proteomes" id="UP000070504">
    <property type="component" value="Unassembled WGS sequence"/>
</dbReference>
<feature type="transmembrane region" description="Helical" evidence="5">
    <location>
        <begin position="72"/>
        <end position="91"/>
    </location>
</feature>
<evidence type="ECO:0000256" key="5">
    <source>
        <dbReference type="SAM" id="Phobius"/>
    </source>
</evidence>
<gene>
    <name evidence="7" type="ORF">AKJ54_00140</name>
</gene>
<dbReference type="SUPFAM" id="SSF103481">
    <property type="entry name" value="Multidrug resistance efflux transporter EmrE"/>
    <property type="match status" value="2"/>
</dbReference>
<evidence type="ECO:0000259" key="6">
    <source>
        <dbReference type="Pfam" id="PF00892"/>
    </source>
</evidence>
<dbReference type="EMBL" id="LHYH01000002">
    <property type="protein sequence ID" value="KXB07545.1"/>
    <property type="molecule type" value="Genomic_DNA"/>
</dbReference>
<feature type="transmembrane region" description="Helical" evidence="5">
    <location>
        <begin position="187"/>
        <end position="210"/>
    </location>
</feature>